<dbReference type="Proteomes" id="UP000011761">
    <property type="component" value="Unassembled WGS sequence"/>
</dbReference>
<feature type="region of interest" description="Disordered" evidence="1">
    <location>
        <begin position="77"/>
        <end position="222"/>
    </location>
</feature>
<feature type="compositionally biased region" description="Basic residues" evidence="1">
    <location>
        <begin position="154"/>
        <end position="164"/>
    </location>
</feature>
<feature type="compositionally biased region" description="Polar residues" evidence="1">
    <location>
        <begin position="188"/>
        <end position="197"/>
    </location>
</feature>
<reference evidence="2 3" key="1">
    <citation type="journal article" date="2012" name="PLoS Pathog.">
        <title>Diverse lifestyles and strategies of plant pathogenesis encoded in the genomes of eighteen Dothideomycetes fungi.</title>
        <authorList>
            <person name="Ohm R.A."/>
            <person name="Feau N."/>
            <person name="Henrissat B."/>
            <person name="Schoch C.L."/>
            <person name="Horwitz B.A."/>
            <person name="Barry K.W."/>
            <person name="Condon B.J."/>
            <person name="Copeland A.C."/>
            <person name="Dhillon B."/>
            <person name="Glaser F."/>
            <person name="Hesse C.N."/>
            <person name="Kosti I."/>
            <person name="LaButti K."/>
            <person name="Lindquist E.A."/>
            <person name="Lucas S."/>
            <person name="Salamov A.A."/>
            <person name="Bradshaw R.E."/>
            <person name="Ciuffetti L."/>
            <person name="Hamelin R.C."/>
            <person name="Kema G.H.J."/>
            <person name="Lawrence C."/>
            <person name="Scott J.A."/>
            <person name="Spatafora J.W."/>
            <person name="Turgeon B.G."/>
            <person name="de Wit P.J.G.M."/>
            <person name="Zhong S."/>
            <person name="Goodwin S.B."/>
            <person name="Grigoriev I.V."/>
        </authorList>
    </citation>
    <scope>NUCLEOTIDE SEQUENCE [LARGE SCALE GENOMIC DNA]</scope>
    <source>
        <strain evidence="2 3">UAMH 10762</strain>
    </source>
</reference>
<evidence type="ECO:0000313" key="2">
    <source>
        <dbReference type="EMBL" id="EMC91713.1"/>
    </source>
</evidence>
<evidence type="ECO:0000313" key="3">
    <source>
        <dbReference type="Proteomes" id="UP000011761"/>
    </source>
</evidence>
<protein>
    <submittedName>
        <fullName evidence="2">Uncharacterized protein</fullName>
    </submittedName>
</protein>
<feature type="compositionally biased region" description="Basic residues" evidence="1">
    <location>
        <begin position="138"/>
        <end position="147"/>
    </location>
</feature>
<dbReference type="EMBL" id="KB445563">
    <property type="protein sequence ID" value="EMC91713.1"/>
    <property type="molecule type" value="Genomic_DNA"/>
</dbReference>
<feature type="compositionally biased region" description="Polar residues" evidence="1">
    <location>
        <begin position="210"/>
        <end position="221"/>
    </location>
</feature>
<dbReference type="GeneID" id="19111145"/>
<dbReference type="RefSeq" id="XP_007681185.1">
    <property type="nucleotide sequence ID" value="XM_007682995.1"/>
</dbReference>
<gene>
    <name evidence="2" type="ORF">BAUCODRAFT_301986</name>
</gene>
<evidence type="ECO:0000256" key="1">
    <source>
        <dbReference type="SAM" id="MobiDB-lite"/>
    </source>
</evidence>
<dbReference type="AlphaFoldDB" id="M2MK59"/>
<organism evidence="2 3">
    <name type="scientific">Baudoinia panamericana (strain UAMH 10762)</name>
    <name type="common">Angels' share fungus</name>
    <name type="synonym">Baudoinia compniacensis (strain UAMH 10762)</name>
    <dbReference type="NCBI Taxonomy" id="717646"/>
    <lineage>
        <taxon>Eukaryota</taxon>
        <taxon>Fungi</taxon>
        <taxon>Dikarya</taxon>
        <taxon>Ascomycota</taxon>
        <taxon>Pezizomycotina</taxon>
        <taxon>Dothideomycetes</taxon>
        <taxon>Dothideomycetidae</taxon>
        <taxon>Mycosphaerellales</taxon>
        <taxon>Teratosphaeriaceae</taxon>
        <taxon>Baudoinia</taxon>
    </lineage>
</organism>
<keyword evidence="3" id="KW-1185">Reference proteome</keyword>
<dbReference type="HOGENOM" id="CLU_847268_0_0_1"/>
<dbReference type="KEGG" id="bcom:BAUCODRAFT_301986"/>
<accession>M2MK59</accession>
<proteinExistence type="predicted"/>
<name>M2MK59_BAUPA</name>
<sequence length="328" mass="38077">MNTHSQLVAMLLAATDHKKPLSINFQRHHQRHCKRYWLKNGPRSPLPPQQRAKLDRQRTRLLLALCSSIDLALLPDKQDHINQNGPRRRNPSRPQHPGAPRAHPYQPRPHHFPPQPPRKPLLPHHHHEHHPPPALHPQTHHALRRLPRPQPPRLTRRHPLRNQHPHSPPRPTRLHVLQSGHRPIHPSPTRTLETTNPVLPPPKHRPHIPTQPSHRLPQTSHGDYEVSQKRLLLHLQPSRPWCSHRTALPLPRRSAQHAHGQLQEYDSRAAGCRRRGTPLALGSLRRHRHAQGYFRPRGVAQVCGGIHGWENSYAWGGEGEDFEQVWWR</sequence>